<name>A0ABY6LYY9_9FLAO</name>
<dbReference type="PANTHER" id="PTHR30069:SF29">
    <property type="entry name" value="HEMOGLOBIN AND HEMOGLOBIN-HAPTOGLOBIN-BINDING PROTEIN 1-RELATED"/>
    <property type="match status" value="1"/>
</dbReference>
<feature type="domain" description="TonB-dependent receptor plug" evidence="14">
    <location>
        <begin position="110"/>
        <end position="212"/>
    </location>
</feature>
<dbReference type="Proteomes" id="UP001163328">
    <property type="component" value="Chromosome"/>
</dbReference>
<proteinExistence type="inferred from homology"/>
<keyword evidence="6 11" id="KW-0798">TonB box</keyword>
<dbReference type="Gene3D" id="2.60.40.1120">
    <property type="entry name" value="Carboxypeptidase-like, regulatory domain"/>
    <property type="match status" value="1"/>
</dbReference>
<dbReference type="SUPFAM" id="SSF49464">
    <property type="entry name" value="Carboxypeptidase regulatory domain-like"/>
    <property type="match status" value="1"/>
</dbReference>
<feature type="chain" id="PRO_5047312568" evidence="12">
    <location>
        <begin position="19"/>
        <end position="785"/>
    </location>
</feature>
<accession>A0ABY6LYY9</accession>
<dbReference type="Pfam" id="PF13715">
    <property type="entry name" value="CarbopepD_reg_2"/>
    <property type="match status" value="1"/>
</dbReference>
<evidence type="ECO:0000259" key="14">
    <source>
        <dbReference type="Pfam" id="PF07715"/>
    </source>
</evidence>
<evidence type="ECO:0000256" key="1">
    <source>
        <dbReference type="ARBA" id="ARBA00004571"/>
    </source>
</evidence>
<evidence type="ECO:0000256" key="12">
    <source>
        <dbReference type="SAM" id="SignalP"/>
    </source>
</evidence>
<evidence type="ECO:0000256" key="5">
    <source>
        <dbReference type="ARBA" id="ARBA00022729"/>
    </source>
</evidence>
<organism evidence="15 16">
    <name type="scientific">Flavobacterium agricola</name>
    <dbReference type="NCBI Taxonomy" id="2870839"/>
    <lineage>
        <taxon>Bacteria</taxon>
        <taxon>Pseudomonadati</taxon>
        <taxon>Bacteroidota</taxon>
        <taxon>Flavobacteriia</taxon>
        <taxon>Flavobacteriales</taxon>
        <taxon>Flavobacteriaceae</taxon>
        <taxon>Flavobacterium</taxon>
    </lineage>
</organism>
<evidence type="ECO:0000256" key="4">
    <source>
        <dbReference type="ARBA" id="ARBA00022692"/>
    </source>
</evidence>
<keyword evidence="16" id="KW-1185">Reference proteome</keyword>
<dbReference type="EMBL" id="CP081495">
    <property type="protein sequence ID" value="UYW01217.1"/>
    <property type="molecule type" value="Genomic_DNA"/>
</dbReference>
<dbReference type="InterPro" id="IPR037066">
    <property type="entry name" value="Plug_dom_sf"/>
</dbReference>
<feature type="signal peptide" evidence="12">
    <location>
        <begin position="1"/>
        <end position="18"/>
    </location>
</feature>
<evidence type="ECO:0000256" key="2">
    <source>
        <dbReference type="ARBA" id="ARBA00022448"/>
    </source>
</evidence>
<comment type="subcellular location">
    <subcellularLocation>
        <location evidence="1 10">Cell outer membrane</location>
        <topology evidence="1 10">Multi-pass membrane protein</topology>
    </subcellularLocation>
</comment>
<dbReference type="InterPro" id="IPR039426">
    <property type="entry name" value="TonB-dep_rcpt-like"/>
</dbReference>
<gene>
    <name evidence="15" type="ORF">K5I29_12300</name>
</gene>
<dbReference type="Pfam" id="PF00593">
    <property type="entry name" value="TonB_dep_Rec_b-barrel"/>
    <property type="match status" value="1"/>
</dbReference>
<sequence>MRNLFIAIALCMVGIGMAQNQVAGVVRTSNNETLPGAHVHLSQFSQPTNPIGGFEFNHVSDGKHRLVVSFVGYKTKDTILDVTQSVNLELILQEDQQFLNELVVVTNAQKQIENISRVSQKQILENYSGSFALSLAEVPGVNASQIGAGQSKPIIRGLSANRVAVTENGVKQEGQQWGADHGLEIDAFNTEKVSVIKGVGTIAYGSDAMGGVIAIDNTAVPADSLTGVVNLLAKSVNDGYGANVQIKQKKNALYYKLNATFLDYADYKVPTNQIQYLNYLIPIYNQRLKNTAGTERNFTAQVGYVNNKLHSFIQVSNNYVKAGFFPGAHGVPNIGAVQPDGNIRNIEFPYQSVNHFKVLSNSTYITEKGEFSLNLGFQNNHRQEWSKFHTHYSNQLPPENNPDLELDFKLITLDNQFAYKHKWNALQQTKVGLQYQYQQNKSTGYSYLLPNFDRKAFGVFATHEYQLSSRLKADLGVRFDYADLKIQSYYDQTLYDYLVGSGKSDALANYYALRTPKIDRTFNAYNFALGFNYVLTPKWNVNFTAASNFRFPTAIELGSNGIHHGAFRHEQGDANLNPEKGWAFDAVFDYQSDRFALAFSPYLYYFTNYIYLKPSGQFSILPHGGQIYTYTQSEAILGGFEIKATQKITDRITAESVFEYLKNQQITANRNLNYALPFTPANSVFAKVSYAFGDTNVFKNSKVYFSGKYAFEQNNIAQNEEITPHYTTFGAGINSTLVIKNFKVHAQLTATNLFNEKYFNHNSYYRAIQIPELGRNIQLLLSIPF</sequence>
<keyword evidence="2 10" id="KW-0813">Transport</keyword>
<dbReference type="RefSeq" id="WP_264433643.1">
    <property type="nucleotide sequence ID" value="NZ_CP081495.1"/>
</dbReference>
<evidence type="ECO:0000256" key="8">
    <source>
        <dbReference type="ARBA" id="ARBA00023170"/>
    </source>
</evidence>
<dbReference type="PANTHER" id="PTHR30069">
    <property type="entry name" value="TONB-DEPENDENT OUTER MEMBRANE RECEPTOR"/>
    <property type="match status" value="1"/>
</dbReference>
<keyword evidence="7 10" id="KW-0472">Membrane</keyword>
<dbReference type="InterPro" id="IPR008969">
    <property type="entry name" value="CarboxyPept-like_regulatory"/>
</dbReference>
<evidence type="ECO:0000259" key="13">
    <source>
        <dbReference type="Pfam" id="PF00593"/>
    </source>
</evidence>
<dbReference type="InterPro" id="IPR012910">
    <property type="entry name" value="Plug_dom"/>
</dbReference>
<dbReference type="InterPro" id="IPR000531">
    <property type="entry name" value="Beta-barrel_TonB"/>
</dbReference>
<keyword evidence="4 10" id="KW-0812">Transmembrane</keyword>
<dbReference type="InterPro" id="IPR036942">
    <property type="entry name" value="Beta-barrel_TonB_sf"/>
</dbReference>
<dbReference type="PROSITE" id="PS52016">
    <property type="entry name" value="TONB_DEPENDENT_REC_3"/>
    <property type="match status" value="1"/>
</dbReference>
<dbReference type="Gene3D" id="2.40.170.20">
    <property type="entry name" value="TonB-dependent receptor, beta-barrel domain"/>
    <property type="match status" value="1"/>
</dbReference>
<keyword evidence="8 15" id="KW-0675">Receptor</keyword>
<evidence type="ECO:0000256" key="7">
    <source>
        <dbReference type="ARBA" id="ARBA00023136"/>
    </source>
</evidence>
<evidence type="ECO:0000256" key="9">
    <source>
        <dbReference type="ARBA" id="ARBA00023237"/>
    </source>
</evidence>
<dbReference type="Pfam" id="PF07715">
    <property type="entry name" value="Plug"/>
    <property type="match status" value="1"/>
</dbReference>
<dbReference type="SUPFAM" id="SSF56935">
    <property type="entry name" value="Porins"/>
    <property type="match status" value="1"/>
</dbReference>
<protein>
    <submittedName>
        <fullName evidence="15">TonB-dependent receptor</fullName>
    </submittedName>
</protein>
<reference evidence="15" key="1">
    <citation type="submission" date="2021-08" db="EMBL/GenBank/DDBJ databases">
        <title>Flavobacterium sp. strain CC-SYL302.</title>
        <authorList>
            <person name="Lin S.-Y."/>
            <person name="Lee T.-H."/>
            <person name="Young C.-C."/>
        </authorList>
    </citation>
    <scope>NUCLEOTIDE SEQUENCE</scope>
    <source>
        <strain evidence="15">CC-SYL302</strain>
    </source>
</reference>
<keyword evidence="5 12" id="KW-0732">Signal</keyword>
<evidence type="ECO:0000256" key="3">
    <source>
        <dbReference type="ARBA" id="ARBA00022452"/>
    </source>
</evidence>
<evidence type="ECO:0000313" key="16">
    <source>
        <dbReference type="Proteomes" id="UP001163328"/>
    </source>
</evidence>
<keyword evidence="3 10" id="KW-1134">Transmembrane beta strand</keyword>
<evidence type="ECO:0000313" key="15">
    <source>
        <dbReference type="EMBL" id="UYW01217.1"/>
    </source>
</evidence>
<feature type="domain" description="TonB-dependent receptor-like beta-barrel" evidence="13">
    <location>
        <begin position="341"/>
        <end position="752"/>
    </location>
</feature>
<evidence type="ECO:0000256" key="6">
    <source>
        <dbReference type="ARBA" id="ARBA00023077"/>
    </source>
</evidence>
<comment type="similarity">
    <text evidence="10 11">Belongs to the TonB-dependent receptor family.</text>
</comment>
<evidence type="ECO:0000256" key="10">
    <source>
        <dbReference type="PROSITE-ProRule" id="PRU01360"/>
    </source>
</evidence>
<keyword evidence="9 10" id="KW-0998">Cell outer membrane</keyword>
<evidence type="ECO:0000256" key="11">
    <source>
        <dbReference type="RuleBase" id="RU003357"/>
    </source>
</evidence>
<dbReference type="Gene3D" id="2.170.130.10">
    <property type="entry name" value="TonB-dependent receptor, plug domain"/>
    <property type="match status" value="1"/>
</dbReference>